<keyword evidence="1" id="KW-0969">Cilium</keyword>
<keyword evidence="2" id="KW-1185">Reference proteome</keyword>
<dbReference type="NCBIfam" id="TIGR03826">
    <property type="entry name" value="YvyF"/>
    <property type="match status" value="1"/>
</dbReference>
<gene>
    <name evidence="1" type="ORF">Thewi_0560</name>
</gene>
<dbReference type="InterPro" id="IPR022258">
    <property type="entry name" value="Flagellar_operon_YvyF"/>
</dbReference>
<evidence type="ECO:0000313" key="2">
    <source>
        <dbReference type="Proteomes" id="UP000008276"/>
    </source>
</evidence>
<dbReference type="KEGG" id="twi:Thewi_0560"/>
<protein>
    <submittedName>
        <fullName evidence="1">Flagellar operon protein TIGR03826</fullName>
    </submittedName>
</protein>
<proteinExistence type="predicted"/>
<dbReference type="EMBL" id="CP002991">
    <property type="protein sequence ID" value="AEM78019.1"/>
    <property type="molecule type" value="Genomic_DNA"/>
</dbReference>
<keyword evidence="1" id="KW-0282">Flagellum</keyword>
<dbReference type="Proteomes" id="UP000008276">
    <property type="component" value="Chromosome"/>
</dbReference>
<dbReference type="eggNOG" id="ENOG5032TKA">
    <property type="taxonomic scope" value="Bacteria"/>
</dbReference>
<organism evidence="1 2">
    <name type="scientific">Thermoanaerobacter wiegelii Rt8.B1</name>
    <dbReference type="NCBI Taxonomy" id="697303"/>
    <lineage>
        <taxon>Bacteria</taxon>
        <taxon>Bacillati</taxon>
        <taxon>Bacillota</taxon>
        <taxon>Clostridia</taxon>
        <taxon>Thermoanaerobacterales</taxon>
        <taxon>Thermoanaerobacteraceae</taxon>
        <taxon>Thermoanaerobacter</taxon>
    </lineage>
</organism>
<name>G2MQX0_9THEO</name>
<keyword evidence="1" id="KW-0966">Cell projection</keyword>
<accession>G2MQX0</accession>
<dbReference type="HOGENOM" id="CLU_137779_0_1_9"/>
<sequence length="147" mass="17353">MEIRNCKRCGRLYTYTGIDLCPECYRQDEEDFMKVRDYLDAHPSATMLEISQNTQVSTKKIMDFLKEGRLILTSNNVNIGLRCEKCGKPILTGRFCDECKTKLAKELMKGYSIQSEDKEEEKQTGERLYVYENQKRKNDFYIKLLNY</sequence>
<evidence type="ECO:0000313" key="1">
    <source>
        <dbReference type="EMBL" id="AEM78019.1"/>
    </source>
</evidence>
<reference evidence="1 2" key="1">
    <citation type="submission" date="2011-08" db="EMBL/GenBank/DDBJ databases">
        <title>Complete sequence of Thermoanaerobacter wiegelii Rt8.B1.</title>
        <authorList>
            <consortium name="US DOE Joint Genome Institute"/>
            <person name="Lucas S."/>
            <person name="Han J."/>
            <person name="Lapidus A."/>
            <person name="Cheng J.-F."/>
            <person name="Goodwin L."/>
            <person name="Pitluck S."/>
            <person name="Peters L."/>
            <person name="Mikhailova N."/>
            <person name="Zeytun A."/>
            <person name="Daligault H."/>
            <person name="Detter J.C."/>
            <person name="Han C."/>
            <person name="Tapia R."/>
            <person name="Land M."/>
            <person name="Hauser L."/>
            <person name="Kyrpides N."/>
            <person name="Ivanova N."/>
            <person name="Pagani I."/>
            <person name="Hemme C."/>
            <person name="Woyke T."/>
        </authorList>
    </citation>
    <scope>NUCLEOTIDE SEQUENCE [LARGE SCALE GENOMIC DNA]</scope>
    <source>
        <strain evidence="1 2">Rt8.B1</strain>
    </source>
</reference>
<dbReference type="RefSeq" id="WP_014062361.1">
    <property type="nucleotide sequence ID" value="NC_015958.1"/>
</dbReference>
<dbReference type="AlphaFoldDB" id="G2MQX0"/>
<dbReference type="STRING" id="697303.Thewi_0560"/>